<keyword evidence="4" id="KW-1185">Reference proteome</keyword>
<feature type="domain" description="Myb/SANT-like" evidence="2">
    <location>
        <begin position="123"/>
        <end position="216"/>
    </location>
</feature>
<comment type="caution">
    <text evidence="3">The sequence shown here is derived from an EMBL/GenBank/DDBJ whole genome shotgun (WGS) entry which is preliminary data.</text>
</comment>
<protein>
    <recommendedName>
        <fullName evidence="2">Myb/SANT-like domain-containing protein</fullName>
    </recommendedName>
</protein>
<evidence type="ECO:0000259" key="2">
    <source>
        <dbReference type="Pfam" id="PF12776"/>
    </source>
</evidence>
<sequence length="406" mass="44129">MSTTPVPAPVLSTATAPGSTDLPGLQDIWNGEIDLAIMQFLHEAKTLRKGTRDTFAVVVWTALGEHLTKKGHHSFTVAELKDRLQILKQRGYKLSSNGVIIPATPPTHSAPITQPVAIPDRAQWTAEAEGILIEFLVAKKTQGLLSENNFKGKVYNLAAEHLRARGYTFSGKQAKARWTRFKAEFKIVAKLRTLSGFGWDNAQSMVIATDQVWDAYLAGHSKARPFRTHPFIHYDNIAAMIGHSTATGAMALSSENAVAAQQASDLSSSSSSSDDDDSDALESDKESPVKVGKRHAAGPTPARKRVRTSAGAQALTSMSSTFAALTEGLKTGEFLAPPSTDSPIKKKKAFDIVRAEEGLSPYSLSKAHRVFRGSGEVAREYLSFDSTKDEEKAARTFWLMDEMGRI</sequence>
<accession>A0ABR1IRF9</accession>
<dbReference type="PANTHER" id="PTHR46929:SF3">
    <property type="entry name" value="MYB_SANT-LIKE DOMAIN-CONTAINING PROTEIN"/>
    <property type="match status" value="1"/>
</dbReference>
<dbReference type="Proteomes" id="UP001498398">
    <property type="component" value="Unassembled WGS sequence"/>
</dbReference>
<evidence type="ECO:0000256" key="1">
    <source>
        <dbReference type="SAM" id="MobiDB-lite"/>
    </source>
</evidence>
<feature type="compositionally biased region" description="Basic residues" evidence="1">
    <location>
        <begin position="291"/>
        <end position="307"/>
    </location>
</feature>
<feature type="region of interest" description="Disordered" evidence="1">
    <location>
        <begin position="261"/>
        <end position="312"/>
    </location>
</feature>
<dbReference type="PANTHER" id="PTHR46929">
    <property type="entry name" value="EXPRESSED PROTEIN"/>
    <property type="match status" value="1"/>
</dbReference>
<feature type="compositionally biased region" description="Low complexity" evidence="1">
    <location>
        <begin position="263"/>
        <end position="272"/>
    </location>
</feature>
<proteinExistence type="predicted"/>
<dbReference type="EMBL" id="JBANRG010000074">
    <property type="protein sequence ID" value="KAK7439194.1"/>
    <property type="molecule type" value="Genomic_DNA"/>
</dbReference>
<evidence type="ECO:0000313" key="3">
    <source>
        <dbReference type="EMBL" id="KAK7439194.1"/>
    </source>
</evidence>
<gene>
    <name evidence="3" type="ORF">VKT23_017684</name>
</gene>
<evidence type="ECO:0000313" key="4">
    <source>
        <dbReference type="Proteomes" id="UP001498398"/>
    </source>
</evidence>
<reference evidence="3 4" key="1">
    <citation type="submission" date="2024-01" db="EMBL/GenBank/DDBJ databases">
        <title>A draft genome for the cacao thread blight pathogen Marasmiellus scandens.</title>
        <authorList>
            <person name="Baruah I.K."/>
            <person name="Leung J."/>
            <person name="Bukari Y."/>
            <person name="Amoako-Attah I."/>
            <person name="Meinhardt L.W."/>
            <person name="Bailey B.A."/>
            <person name="Cohen S.P."/>
        </authorList>
    </citation>
    <scope>NUCLEOTIDE SEQUENCE [LARGE SCALE GENOMIC DNA]</scope>
    <source>
        <strain evidence="3 4">GH-19</strain>
    </source>
</reference>
<dbReference type="Pfam" id="PF12776">
    <property type="entry name" value="Myb_DNA-bind_3"/>
    <property type="match status" value="1"/>
</dbReference>
<dbReference type="InterPro" id="IPR024752">
    <property type="entry name" value="Myb/SANT-like_dom"/>
</dbReference>
<name>A0ABR1IRF9_9AGAR</name>
<organism evidence="3 4">
    <name type="scientific">Marasmiellus scandens</name>
    <dbReference type="NCBI Taxonomy" id="2682957"/>
    <lineage>
        <taxon>Eukaryota</taxon>
        <taxon>Fungi</taxon>
        <taxon>Dikarya</taxon>
        <taxon>Basidiomycota</taxon>
        <taxon>Agaricomycotina</taxon>
        <taxon>Agaricomycetes</taxon>
        <taxon>Agaricomycetidae</taxon>
        <taxon>Agaricales</taxon>
        <taxon>Marasmiineae</taxon>
        <taxon>Omphalotaceae</taxon>
        <taxon>Marasmiellus</taxon>
    </lineage>
</organism>